<dbReference type="EMBL" id="RRCN01000001">
    <property type="protein sequence ID" value="RRJ66600.1"/>
    <property type="molecule type" value="Genomic_DNA"/>
</dbReference>
<accession>A0A3P3U8L1</accession>
<dbReference type="GO" id="GO:0015074">
    <property type="term" value="P:DNA integration"/>
    <property type="evidence" value="ECO:0007669"/>
    <property type="project" value="InterPro"/>
</dbReference>
<gene>
    <name evidence="3" type="ORF">EHV15_29495</name>
</gene>
<comment type="caution">
    <text evidence="3">The sequence shown here is derived from an EMBL/GenBank/DDBJ whole genome shotgun (WGS) entry which is preliminary data.</text>
</comment>
<dbReference type="AlphaFoldDB" id="A0A3P3U8L1"/>
<feature type="domain" description="Tyr recombinase" evidence="2">
    <location>
        <begin position="5"/>
        <end position="95"/>
    </location>
</feature>
<dbReference type="SUPFAM" id="SSF56349">
    <property type="entry name" value="DNA breaking-rejoining enzymes"/>
    <property type="match status" value="1"/>
</dbReference>
<organism evidence="3 4">
    <name type="scientific">Paenibacillus oralis</name>
    <dbReference type="NCBI Taxonomy" id="2490856"/>
    <lineage>
        <taxon>Bacteria</taxon>
        <taxon>Bacillati</taxon>
        <taxon>Bacillota</taxon>
        <taxon>Bacilli</taxon>
        <taxon>Bacillales</taxon>
        <taxon>Paenibacillaceae</taxon>
        <taxon>Paenibacillus</taxon>
    </lineage>
</organism>
<dbReference type="RefSeq" id="WP_128634377.1">
    <property type="nucleotide sequence ID" value="NZ_RRCN01000001.1"/>
</dbReference>
<evidence type="ECO:0000313" key="4">
    <source>
        <dbReference type="Proteomes" id="UP000267017"/>
    </source>
</evidence>
<dbReference type="Pfam" id="PF00589">
    <property type="entry name" value="Phage_integrase"/>
    <property type="match status" value="1"/>
</dbReference>
<dbReference type="Gene3D" id="1.10.443.10">
    <property type="entry name" value="Intergrase catalytic core"/>
    <property type="match status" value="1"/>
</dbReference>
<dbReference type="InterPro" id="IPR013762">
    <property type="entry name" value="Integrase-like_cat_sf"/>
</dbReference>
<dbReference type="GO" id="GO:0006310">
    <property type="term" value="P:DNA recombination"/>
    <property type="evidence" value="ECO:0007669"/>
    <property type="project" value="UniProtKB-KW"/>
</dbReference>
<dbReference type="InterPro" id="IPR002104">
    <property type="entry name" value="Integrase_catalytic"/>
</dbReference>
<evidence type="ECO:0000313" key="3">
    <source>
        <dbReference type="EMBL" id="RRJ66600.1"/>
    </source>
</evidence>
<evidence type="ECO:0000256" key="1">
    <source>
        <dbReference type="ARBA" id="ARBA00023172"/>
    </source>
</evidence>
<evidence type="ECO:0000259" key="2">
    <source>
        <dbReference type="Pfam" id="PF00589"/>
    </source>
</evidence>
<keyword evidence="1" id="KW-0233">DNA recombination</keyword>
<name>A0A3P3U8L1_9BACL</name>
<reference evidence="3 4" key="1">
    <citation type="submission" date="2018-11" db="EMBL/GenBank/DDBJ databases">
        <title>Genome sequencing of Paenibacillus sp. KCOM 3021 (= ChDC PVNT-B20).</title>
        <authorList>
            <person name="Kook J.-K."/>
            <person name="Park S.-N."/>
            <person name="Lim Y.K."/>
        </authorList>
    </citation>
    <scope>NUCLEOTIDE SEQUENCE [LARGE SCALE GENOMIC DNA]</scope>
    <source>
        <strain evidence="3 4">KCOM 3021</strain>
    </source>
</reference>
<sequence>MYEDNSLLICTSLGTPLFPRNLNRSFYRIIEKVNTDIEQRRANGEQIEPLKKIRFHDLRHTHVVMLLKMRENSKRIAERMGWSSIKMLDRYSHITPHMQQETADAFGEMFFSAPDACFGGLFECE</sequence>
<dbReference type="OrthoDB" id="9803188at2"/>
<dbReference type="InterPro" id="IPR011010">
    <property type="entry name" value="DNA_brk_join_enz"/>
</dbReference>
<dbReference type="GO" id="GO:0003677">
    <property type="term" value="F:DNA binding"/>
    <property type="evidence" value="ECO:0007669"/>
    <property type="project" value="InterPro"/>
</dbReference>
<keyword evidence="4" id="KW-1185">Reference proteome</keyword>
<dbReference type="Proteomes" id="UP000267017">
    <property type="component" value="Unassembled WGS sequence"/>
</dbReference>
<protein>
    <recommendedName>
        <fullName evidence="2">Tyr recombinase domain-containing protein</fullName>
    </recommendedName>
</protein>
<proteinExistence type="predicted"/>